<reference evidence="13" key="1">
    <citation type="submission" date="2022-08" db="EMBL/GenBank/DDBJ databases">
        <title>Genome sequencing of Nocardioides sp. STR2.</title>
        <authorList>
            <person name="So Y."/>
        </authorList>
    </citation>
    <scope>NUCLEOTIDE SEQUENCE</scope>
    <source>
        <strain evidence="13">STR2</strain>
    </source>
</reference>
<keyword evidence="6" id="KW-0862">Zinc</keyword>
<dbReference type="Pfam" id="PF01447">
    <property type="entry name" value="Peptidase_M4"/>
    <property type="match status" value="1"/>
</dbReference>
<dbReference type="Pfam" id="PF02868">
    <property type="entry name" value="Peptidase_M4_C"/>
    <property type="match status" value="2"/>
</dbReference>
<dbReference type="SUPFAM" id="SSF55486">
    <property type="entry name" value="Metalloproteases ('zincins'), catalytic domain"/>
    <property type="match status" value="1"/>
</dbReference>
<keyword evidence="14" id="KW-1185">Reference proteome</keyword>
<keyword evidence="7" id="KW-0482">Metalloprotease</keyword>
<dbReference type="PANTHER" id="PTHR33794:SF1">
    <property type="entry name" value="BACILLOLYSIN"/>
    <property type="match status" value="1"/>
</dbReference>
<evidence type="ECO:0000256" key="3">
    <source>
        <dbReference type="ARBA" id="ARBA00022723"/>
    </source>
</evidence>
<evidence type="ECO:0000256" key="1">
    <source>
        <dbReference type="ARBA" id="ARBA00009388"/>
    </source>
</evidence>
<dbReference type="InterPro" id="IPR001570">
    <property type="entry name" value="Peptidase_M4_C_domain"/>
</dbReference>
<dbReference type="InterPro" id="IPR023612">
    <property type="entry name" value="Peptidase_M4"/>
</dbReference>
<feature type="domain" description="Bacterial Ig-like" evidence="12">
    <location>
        <begin position="1047"/>
        <end position="1129"/>
    </location>
</feature>
<feature type="domain" description="Peptidase M4 C-terminal" evidence="10">
    <location>
        <begin position="546"/>
        <end position="665"/>
    </location>
</feature>
<comment type="caution">
    <text evidence="13">The sequence shown here is derived from an EMBL/GenBank/DDBJ whole genome shotgun (WGS) entry which is preliminary data.</text>
</comment>
<feature type="domain" description="Peptidase M4" evidence="8">
    <location>
        <begin position="282"/>
        <end position="349"/>
    </location>
</feature>
<dbReference type="Gene3D" id="3.10.450.490">
    <property type="match status" value="1"/>
</dbReference>
<dbReference type="EMBL" id="JAPPUX010000002">
    <property type="protein sequence ID" value="MCY4726299.1"/>
    <property type="molecule type" value="Genomic_DNA"/>
</dbReference>
<dbReference type="Pfam" id="PF07504">
    <property type="entry name" value="FTP"/>
    <property type="match status" value="1"/>
</dbReference>
<dbReference type="Pfam" id="PF16640">
    <property type="entry name" value="Big_3_5"/>
    <property type="match status" value="2"/>
</dbReference>
<feature type="domain" description="FTP" evidence="11">
    <location>
        <begin position="108"/>
        <end position="138"/>
    </location>
</feature>
<evidence type="ECO:0000256" key="2">
    <source>
        <dbReference type="ARBA" id="ARBA00022670"/>
    </source>
</evidence>
<dbReference type="PRINTS" id="PR00730">
    <property type="entry name" value="THERMOLYSIN"/>
</dbReference>
<dbReference type="Proteomes" id="UP001074726">
    <property type="component" value="Unassembled WGS sequence"/>
</dbReference>
<dbReference type="InterPro" id="IPR013856">
    <property type="entry name" value="Peptidase_M4_domain"/>
</dbReference>
<dbReference type="InterPro" id="IPR046450">
    <property type="entry name" value="PA_dom_sf"/>
</dbReference>
<dbReference type="InterPro" id="IPR032109">
    <property type="entry name" value="Big_3_5"/>
</dbReference>
<dbReference type="RefSeq" id="WP_268111142.1">
    <property type="nucleotide sequence ID" value="NZ_JAPPUX010000002.1"/>
</dbReference>
<feature type="domain" description="Bacterial Ig-like" evidence="12">
    <location>
        <begin position="946"/>
        <end position="1032"/>
    </location>
</feature>
<dbReference type="InterPro" id="IPR013783">
    <property type="entry name" value="Ig-like_fold"/>
</dbReference>
<keyword evidence="2" id="KW-0645">Protease</keyword>
<sequence length="1132" mass="117134">MGAGLAALPTIGVQAAPAAQADPNGVAAMADRASGDVAVSREEATAKVGFIRVQGDGDLLPSVEGDSLGAAEDKADAYLDQYAANFGARPAELVRSDVAESAAGWTATYTQTYKGVDVFGSMLRVQVDREGDLTSVNGYAAPDLSLSVEPRISASDAGERAVGLVREDPPAHDGEAADLTGIEPRTSELVVYRMGATRGEAGTAVLAYQVEVTNDDNIRDAVFIDARTGKALNRWSMVHDALDRELYEATGTRTAPVLTRVWKEGDAFPGALNADQRNLVNSAGESYWLYKNTFGRDSYDGAGATMKTVNNDPRISCPNANWNGTTTNYCNGVTSDDVVSHEWGHAYTEYTSGLIYQYQSGALNESYSDVWGETLDLINGREDESENFTTKRAVGDCDKTAPPAVDMRITAPASIAGPCLAVAATGAKPFTTTPVTADVVVALDAANTAGPTTTDGCSAFTNAAAVSGKWAYVDRGTCGFADKVANAKTAGATGIVIGNNNSDIPAGFTGDPALYGVMVSQADGAKFKSATVPVKVSVTADDVAARPDTTRWLMGEKSTAFGGAIRDMWNPTCYGDPGKVTDAEYKCDPTGADAGGVHSNSGVPNHAYALVVDGGTVNGQTVTGLGLDKAAAIWWRAQTAYLTPQSNFTDAANAFEQSCADLVGQPINKLTTAPGATPQPATPIVAGDCASVAAATAATEMRTEPVKCNFKALLAKDAPATCGEGFTEDVLWSEDFEDGLTGWSASSEVVYAGGIHEAWRPVESAPAGTGAAHPSKVAFGPAPDEGRCVGNTAPQGDFSSRDSITGPVVQLPDSLRSAKLTFEHYVATEVGYDGGNVKMSVNGGAFTAIPAAAYLYNKPTTLAGPATNTNPLAGQPGFTGTDGGQTKGSWGESQVDIAAAGAKPGDTVQLRFDIGRDGCGGNEGWYVDNVQIVDCKLVTRTTAVHRPEPSTFGTASTAEVAVERVGSVGGSPEGTVTVTDASGKQLGSAALTGGRASVPLPADLPVGANKLTATYTGSDSLATSTAAFTATVVGKGVATSTTTAKVKPAKPRFKQDFKVVVKVAAAGTTPTGRVVVRIDGTSMGSKRLDDGRVVLKVTKNLKVGKHKLVARYRGSDTVEGSRDKVTFKVVRR</sequence>
<proteinExistence type="inferred from homology"/>
<dbReference type="Pfam" id="PF02225">
    <property type="entry name" value="PA"/>
    <property type="match status" value="1"/>
</dbReference>
<dbReference type="SUPFAM" id="SSF52025">
    <property type="entry name" value="PA domain"/>
    <property type="match status" value="1"/>
</dbReference>
<evidence type="ECO:0000313" key="14">
    <source>
        <dbReference type="Proteomes" id="UP001074726"/>
    </source>
</evidence>
<dbReference type="Gene3D" id="3.50.30.30">
    <property type="match status" value="1"/>
</dbReference>
<dbReference type="CDD" id="cd04818">
    <property type="entry name" value="PA_subtilisin_1"/>
    <property type="match status" value="1"/>
</dbReference>
<evidence type="ECO:0000259" key="12">
    <source>
        <dbReference type="Pfam" id="PF16640"/>
    </source>
</evidence>
<comment type="similarity">
    <text evidence="1">Belongs to the peptidase M4 family.</text>
</comment>
<evidence type="ECO:0000259" key="10">
    <source>
        <dbReference type="Pfam" id="PF02868"/>
    </source>
</evidence>
<dbReference type="InterPro" id="IPR050728">
    <property type="entry name" value="Zinc_Metalloprotease_M4"/>
</dbReference>
<dbReference type="PANTHER" id="PTHR33794">
    <property type="entry name" value="BACILLOLYSIN"/>
    <property type="match status" value="1"/>
</dbReference>
<dbReference type="Gene3D" id="3.10.170.10">
    <property type="match status" value="1"/>
</dbReference>
<keyword evidence="5" id="KW-0378">Hydrolase</keyword>
<dbReference type="InterPro" id="IPR003137">
    <property type="entry name" value="PA_domain"/>
</dbReference>
<evidence type="ECO:0000313" key="13">
    <source>
        <dbReference type="EMBL" id="MCY4726299.1"/>
    </source>
</evidence>
<dbReference type="Gene3D" id="2.60.40.10">
    <property type="entry name" value="Immunoglobulins"/>
    <property type="match status" value="2"/>
</dbReference>
<dbReference type="InterPro" id="IPR027268">
    <property type="entry name" value="Peptidase_M4/M1_CTD_sf"/>
</dbReference>
<organism evidence="13 14">
    <name type="scientific">Nocardioides pini</name>
    <dbReference type="NCBI Taxonomy" id="2975053"/>
    <lineage>
        <taxon>Bacteria</taxon>
        <taxon>Bacillati</taxon>
        <taxon>Actinomycetota</taxon>
        <taxon>Actinomycetes</taxon>
        <taxon>Propionibacteriales</taxon>
        <taxon>Nocardioidaceae</taxon>
        <taxon>Nocardioides</taxon>
    </lineage>
</organism>
<evidence type="ECO:0000256" key="4">
    <source>
        <dbReference type="ARBA" id="ARBA00022729"/>
    </source>
</evidence>
<keyword evidence="3" id="KW-0479">Metal-binding</keyword>
<dbReference type="InterPro" id="IPR011096">
    <property type="entry name" value="FTP_domain"/>
</dbReference>
<accession>A0ABT4CEA8</accession>
<feature type="domain" description="Peptidase M4 C-terminal" evidence="10">
    <location>
        <begin position="352"/>
        <end position="388"/>
    </location>
</feature>
<evidence type="ECO:0000256" key="7">
    <source>
        <dbReference type="ARBA" id="ARBA00023049"/>
    </source>
</evidence>
<gene>
    <name evidence="13" type="ORF">NYO98_08415</name>
</gene>
<evidence type="ECO:0000256" key="6">
    <source>
        <dbReference type="ARBA" id="ARBA00022833"/>
    </source>
</evidence>
<keyword evidence="4" id="KW-0732">Signal</keyword>
<name>A0ABT4CEA8_9ACTN</name>
<dbReference type="Gene3D" id="1.10.390.10">
    <property type="entry name" value="Neutral Protease Domain 2"/>
    <property type="match status" value="2"/>
</dbReference>
<evidence type="ECO:0000259" key="11">
    <source>
        <dbReference type="Pfam" id="PF07504"/>
    </source>
</evidence>
<evidence type="ECO:0000259" key="8">
    <source>
        <dbReference type="Pfam" id="PF01447"/>
    </source>
</evidence>
<protein>
    <submittedName>
        <fullName evidence="13">M4 family metallopeptidase</fullName>
    </submittedName>
</protein>
<feature type="domain" description="PA" evidence="9">
    <location>
        <begin position="435"/>
        <end position="526"/>
    </location>
</feature>
<evidence type="ECO:0000259" key="9">
    <source>
        <dbReference type="Pfam" id="PF02225"/>
    </source>
</evidence>
<evidence type="ECO:0000256" key="5">
    <source>
        <dbReference type="ARBA" id="ARBA00022801"/>
    </source>
</evidence>